<dbReference type="EMBL" id="OW240912">
    <property type="protein sequence ID" value="CAH2219426.1"/>
    <property type="molecule type" value="Genomic_DNA"/>
</dbReference>
<organism evidence="1 2">
    <name type="scientific">Pelobates cultripes</name>
    <name type="common">Western spadefoot toad</name>
    <dbReference type="NCBI Taxonomy" id="61616"/>
    <lineage>
        <taxon>Eukaryota</taxon>
        <taxon>Metazoa</taxon>
        <taxon>Chordata</taxon>
        <taxon>Craniata</taxon>
        <taxon>Vertebrata</taxon>
        <taxon>Euteleostomi</taxon>
        <taxon>Amphibia</taxon>
        <taxon>Batrachia</taxon>
        <taxon>Anura</taxon>
        <taxon>Pelobatoidea</taxon>
        <taxon>Pelobatidae</taxon>
        <taxon>Pelobates</taxon>
    </lineage>
</organism>
<evidence type="ECO:0000313" key="2">
    <source>
        <dbReference type="Proteomes" id="UP001295444"/>
    </source>
</evidence>
<accession>A0AAD1QY00</accession>
<gene>
    <name evidence="1" type="ORF">PECUL_23A008971</name>
</gene>
<evidence type="ECO:0000313" key="1">
    <source>
        <dbReference type="EMBL" id="CAH2219426.1"/>
    </source>
</evidence>
<sequence length="142" mass="15305">MPCSSTILKAAARPVDYGGMHAGQTQMQGGLSDGLGSVVCCAYPRIGRTPRNGIWLWALVVSKPWDGGESLPVPHVPCHLTLLEMSIWARRSGCGFLVCVRSTLVLVERASVGYEASVQRELSSQASALHRGQATPPYIYCF</sequence>
<protein>
    <submittedName>
        <fullName evidence="1">Uncharacterized protein</fullName>
    </submittedName>
</protein>
<proteinExistence type="predicted"/>
<reference evidence="1" key="1">
    <citation type="submission" date="2022-03" db="EMBL/GenBank/DDBJ databases">
        <authorList>
            <person name="Alioto T."/>
            <person name="Alioto T."/>
            <person name="Gomez Garrido J."/>
        </authorList>
    </citation>
    <scope>NUCLEOTIDE SEQUENCE</scope>
</reference>
<dbReference type="AlphaFoldDB" id="A0AAD1QY00"/>
<dbReference type="Proteomes" id="UP001295444">
    <property type="component" value="Chromosome 01"/>
</dbReference>
<name>A0AAD1QY00_PELCU</name>
<keyword evidence="2" id="KW-1185">Reference proteome</keyword>